<dbReference type="PROSITE" id="PS50297">
    <property type="entry name" value="ANK_REP_REGION"/>
    <property type="match status" value="3"/>
</dbReference>
<organism evidence="4 5">
    <name type="scientific">Botryosphaeria dothidea</name>
    <dbReference type="NCBI Taxonomy" id="55169"/>
    <lineage>
        <taxon>Eukaryota</taxon>
        <taxon>Fungi</taxon>
        <taxon>Dikarya</taxon>
        <taxon>Ascomycota</taxon>
        <taxon>Pezizomycotina</taxon>
        <taxon>Dothideomycetes</taxon>
        <taxon>Dothideomycetes incertae sedis</taxon>
        <taxon>Botryosphaeriales</taxon>
        <taxon>Botryosphaeriaceae</taxon>
        <taxon>Botryosphaeria</taxon>
    </lineage>
</organism>
<name>A0A8H4N4F3_9PEZI</name>
<evidence type="ECO:0000256" key="1">
    <source>
        <dbReference type="ARBA" id="ARBA00022737"/>
    </source>
</evidence>
<evidence type="ECO:0000256" key="2">
    <source>
        <dbReference type="ARBA" id="ARBA00023043"/>
    </source>
</evidence>
<comment type="caution">
    <text evidence="4">The sequence shown here is derived from an EMBL/GenBank/DDBJ whole genome shotgun (WGS) entry which is preliminary data.</text>
</comment>
<dbReference type="PANTHER" id="PTHR24141">
    <property type="entry name" value="2-5A-DEPENDENT RIBONUCLEASE"/>
    <property type="match status" value="1"/>
</dbReference>
<reference evidence="4" key="1">
    <citation type="submission" date="2020-04" db="EMBL/GenBank/DDBJ databases">
        <title>Genome Assembly and Annotation of Botryosphaeria dothidea sdau 11-99, a Latent Pathogen of Apple Fruit Ring Rot in China.</title>
        <authorList>
            <person name="Yu C."/>
            <person name="Diao Y."/>
            <person name="Lu Q."/>
            <person name="Zhao J."/>
            <person name="Cui S."/>
            <person name="Peng C."/>
            <person name="He B."/>
            <person name="Liu H."/>
        </authorList>
    </citation>
    <scope>NUCLEOTIDE SEQUENCE [LARGE SCALE GENOMIC DNA]</scope>
    <source>
        <strain evidence="4">Sdau11-99</strain>
    </source>
</reference>
<dbReference type="InterPro" id="IPR036770">
    <property type="entry name" value="Ankyrin_rpt-contain_sf"/>
</dbReference>
<dbReference type="SMART" id="SM00248">
    <property type="entry name" value="ANK"/>
    <property type="match status" value="3"/>
</dbReference>
<dbReference type="Gene3D" id="1.25.40.20">
    <property type="entry name" value="Ankyrin repeat-containing domain"/>
    <property type="match status" value="1"/>
</dbReference>
<dbReference type="PANTHER" id="PTHR24141:SF1">
    <property type="entry name" value="2-5A-DEPENDENT RIBONUCLEASE"/>
    <property type="match status" value="1"/>
</dbReference>
<feature type="repeat" description="ANK" evidence="3">
    <location>
        <begin position="39"/>
        <end position="71"/>
    </location>
</feature>
<dbReference type="GO" id="GO:0003723">
    <property type="term" value="F:RNA binding"/>
    <property type="evidence" value="ECO:0007669"/>
    <property type="project" value="TreeGrafter"/>
</dbReference>
<dbReference type="PRINTS" id="PR01415">
    <property type="entry name" value="ANKYRIN"/>
</dbReference>
<dbReference type="SUPFAM" id="SSF48403">
    <property type="entry name" value="Ankyrin repeat"/>
    <property type="match status" value="1"/>
</dbReference>
<feature type="repeat" description="ANK" evidence="3">
    <location>
        <begin position="74"/>
        <end position="106"/>
    </location>
</feature>
<gene>
    <name evidence="4" type="ORF">GTA08_BOTSDO13718</name>
</gene>
<evidence type="ECO:0000313" key="5">
    <source>
        <dbReference type="Proteomes" id="UP000572817"/>
    </source>
</evidence>
<dbReference type="GO" id="GO:0004540">
    <property type="term" value="F:RNA nuclease activity"/>
    <property type="evidence" value="ECO:0007669"/>
    <property type="project" value="TreeGrafter"/>
</dbReference>
<keyword evidence="2 3" id="KW-0040">ANK repeat</keyword>
<sequence>MGYFGRTALQAAIDEGQFEIMDQLLVQGADVNAPAAEDAGITALQAAAIHGYLGIAVRLVELGADVNAAAARNEGRTALEGASEHGRIDMVQFLLNAGADVQSPEFGEEQYRRAVGFARENGFPAVARVLERHRSTLG</sequence>
<evidence type="ECO:0000256" key="3">
    <source>
        <dbReference type="PROSITE-ProRule" id="PRU00023"/>
    </source>
</evidence>
<feature type="repeat" description="ANK" evidence="3">
    <location>
        <begin position="4"/>
        <end position="36"/>
    </location>
</feature>
<dbReference type="AlphaFoldDB" id="A0A8H4N4F3"/>
<dbReference type="Pfam" id="PF12796">
    <property type="entry name" value="Ank_2"/>
    <property type="match status" value="1"/>
</dbReference>
<accession>A0A8H4N4F3</accession>
<dbReference type="EMBL" id="WWBZ02000013">
    <property type="protein sequence ID" value="KAF4310689.1"/>
    <property type="molecule type" value="Genomic_DNA"/>
</dbReference>
<proteinExistence type="predicted"/>
<keyword evidence="1" id="KW-0677">Repeat</keyword>
<evidence type="ECO:0008006" key="6">
    <source>
        <dbReference type="Google" id="ProtNLM"/>
    </source>
</evidence>
<dbReference type="PROSITE" id="PS50088">
    <property type="entry name" value="ANK_REPEAT"/>
    <property type="match status" value="3"/>
</dbReference>
<dbReference type="Proteomes" id="UP000572817">
    <property type="component" value="Unassembled WGS sequence"/>
</dbReference>
<dbReference type="InterPro" id="IPR002110">
    <property type="entry name" value="Ankyrin_rpt"/>
</dbReference>
<dbReference type="GO" id="GO:0006396">
    <property type="term" value="P:RNA processing"/>
    <property type="evidence" value="ECO:0007669"/>
    <property type="project" value="TreeGrafter"/>
</dbReference>
<protein>
    <recommendedName>
        <fullName evidence="6">Ankyrin repeat domain-containing protein</fullName>
    </recommendedName>
</protein>
<dbReference type="Pfam" id="PF00023">
    <property type="entry name" value="Ank"/>
    <property type="match status" value="1"/>
</dbReference>
<dbReference type="OrthoDB" id="539213at2759"/>
<keyword evidence="5" id="KW-1185">Reference proteome</keyword>
<evidence type="ECO:0000313" key="4">
    <source>
        <dbReference type="EMBL" id="KAF4310689.1"/>
    </source>
</evidence>